<keyword evidence="1" id="KW-0175">Coiled coil</keyword>
<organism evidence="2 3">
    <name type="scientific">Chironomus riparius</name>
    <dbReference type="NCBI Taxonomy" id="315576"/>
    <lineage>
        <taxon>Eukaryota</taxon>
        <taxon>Metazoa</taxon>
        <taxon>Ecdysozoa</taxon>
        <taxon>Arthropoda</taxon>
        <taxon>Hexapoda</taxon>
        <taxon>Insecta</taxon>
        <taxon>Pterygota</taxon>
        <taxon>Neoptera</taxon>
        <taxon>Endopterygota</taxon>
        <taxon>Diptera</taxon>
        <taxon>Nematocera</taxon>
        <taxon>Chironomoidea</taxon>
        <taxon>Chironomidae</taxon>
        <taxon>Chironominae</taxon>
        <taxon>Chironomus</taxon>
    </lineage>
</organism>
<gene>
    <name evidence="2" type="ORF">CHIRRI_LOCUS4354</name>
</gene>
<name>A0A9N9RR51_9DIPT</name>
<proteinExistence type="predicted"/>
<evidence type="ECO:0000256" key="1">
    <source>
        <dbReference type="SAM" id="Coils"/>
    </source>
</evidence>
<dbReference type="OrthoDB" id="10564089at2759"/>
<dbReference type="Proteomes" id="UP001153620">
    <property type="component" value="Chromosome 1"/>
</dbReference>
<evidence type="ECO:0000313" key="3">
    <source>
        <dbReference type="Proteomes" id="UP001153620"/>
    </source>
</evidence>
<protein>
    <submittedName>
        <fullName evidence="2">Uncharacterized protein</fullName>
    </submittedName>
</protein>
<keyword evidence="3" id="KW-1185">Reference proteome</keyword>
<reference evidence="2" key="2">
    <citation type="submission" date="2022-10" db="EMBL/GenBank/DDBJ databases">
        <authorList>
            <consortium name="ENA_rothamsted_submissions"/>
            <consortium name="culmorum"/>
            <person name="King R."/>
        </authorList>
    </citation>
    <scope>NUCLEOTIDE SEQUENCE</scope>
</reference>
<feature type="coiled-coil region" evidence="1">
    <location>
        <begin position="65"/>
        <end position="92"/>
    </location>
</feature>
<dbReference type="EMBL" id="OU895877">
    <property type="protein sequence ID" value="CAG9801426.1"/>
    <property type="molecule type" value="Genomic_DNA"/>
</dbReference>
<reference evidence="2" key="1">
    <citation type="submission" date="2022-01" db="EMBL/GenBank/DDBJ databases">
        <authorList>
            <person name="King R."/>
        </authorList>
    </citation>
    <scope>NUCLEOTIDE SEQUENCE</scope>
</reference>
<sequence length="118" mass="13700">MFKSKSSEPNVEISIQAIQEDMMTFAHPNLCNSIGNKQRLVEDIKNNMATNEIDTNLWFSFFNVFKSQNNELESTLTSLQNHQEELEFKRSEIECDQLILKKDIESCLNNVRKAKSPE</sequence>
<evidence type="ECO:0000313" key="2">
    <source>
        <dbReference type="EMBL" id="CAG9801426.1"/>
    </source>
</evidence>
<dbReference type="AlphaFoldDB" id="A0A9N9RR51"/>
<accession>A0A9N9RR51</accession>